<organism evidence="5 6">
    <name type="scientific">Dacryopinax primogenitus (strain DJM 731)</name>
    <name type="common">Brown rot fungus</name>
    <dbReference type="NCBI Taxonomy" id="1858805"/>
    <lineage>
        <taxon>Eukaryota</taxon>
        <taxon>Fungi</taxon>
        <taxon>Dikarya</taxon>
        <taxon>Basidiomycota</taxon>
        <taxon>Agaricomycotina</taxon>
        <taxon>Dacrymycetes</taxon>
        <taxon>Dacrymycetales</taxon>
        <taxon>Dacrymycetaceae</taxon>
        <taxon>Dacryopinax</taxon>
    </lineage>
</organism>
<keyword evidence="1" id="KW-0479">Metal-binding</keyword>
<evidence type="ECO:0000259" key="4">
    <source>
        <dbReference type="PROSITE" id="PS50081"/>
    </source>
</evidence>
<gene>
    <name evidence="5" type="ORF">DACRYDRAFT_22172</name>
</gene>
<protein>
    <recommendedName>
        <fullName evidence="4">Phorbol-ester/DAG-type domain-containing protein</fullName>
    </recommendedName>
</protein>
<dbReference type="Pfam" id="PF00130">
    <property type="entry name" value="C1_1"/>
    <property type="match status" value="1"/>
</dbReference>
<reference evidence="5 6" key="1">
    <citation type="journal article" date="2012" name="Science">
        <title>The Paleozoic origin of enzymatic lignin decomposition reconstructed from 31 fungal genomes.</title>
        <authorList>
            <person name="Floudas D."/>
            <person name="Binder M."/>
            <person name="Riley R."/>
            <person name="Barry K."/>
            <person name="Blanchette R.A."/>
            <person name="Henrissat B."/>
            <person name="Martinez A.T."/>
            <person name="Otillar R."/>
            <person name="Spatafora J.W."/>
            <person name="Yadav J.S."/>
            <person name="Aerts A."/>
            <person name="Benoit I."/>
            <person name="Boyd A."/>
            <person name="Carlson A."/>
            <person name="Copeland A."/>
            <person name="Coutinho P.M."/>
            <person name="de Vries R.P."/>
            <person name="Ferreira P."/>
            <person name="Findley K."/>
            <person name="Foster B."/>
            <person name="Gaskell J."/>
            <person name="Glotzer D."/>
            <person name="Gorecki P."/>
            <person name="Heitman J."/>
            <person name="Hesse C."/>
            <person name="Hori C."/>
            <person name="Igarashi K."/>
            <person name="Jurgens J.A."/>
            <person name="Kallen N."/>
            <person name="Kersten P."/>
            <person name="Kohler A."/>
            <person name="Kuees U."/>
            <person name="Kumar T.K.A."/>
            <person name="Kuo A."/>
            <person name="LaButti K."/>
            <person name="Larrondo L.F."/>
            <person name="Lindquist E."/>
            <person name="Ling A."/>
            <person name="Lombard V."/>
            <person name="Lucas S."/>
            <person name="Lundell T."/>
            <person name="Martin R."/>
            <person name="McLaughlin D.J."/>
            <person name="Morgenstern I."/>
            <person name="Morin E."/>
            <person name="Murat C."/>
            <person name="Nagy L.G."/>
            <person name="Nolan M."/>
            <person name="Ohm R.A."/>
            <person name="Patyshakuliyeva A."/>
            <person name="Rokas A."/>
            <person name="Ruiz-Duenas F.J."/>
            <person name="Sabat G."/>
            <person name="Salamov A."/>
            <person name="Samejima M."/>
            <person name="Schmutz J."/>
            <person name="Slot J.C."/>
            <person name="St John F."/>
            <person name="Stenlid J."/>
            <person name="Sun H."/>
            <person name="Sun S."/>
            <person name="Syed K."/>
            <person name="Tsang A."/>
            <person name="Wiebenga A."/>
            <person name="Young D."/>
            <person name="Pisabarro A."/>
            <person name="Eastwood D.C."/>
            <person name="Martin F."/>
            <person name="Cullen D."/>
            <person name="Grigoriev I.V."/>
            <person name="Hibbett D.S."/>
        </authorList>
    </citation>
    <scope>NUCLEOTIDE SEQUENCE [LARGE SCALE GENOMIC DNA]</scope>
    <source>
        <strain evidence="5 6">DJM-731 SS1</strain>
    </source>
</reference>
<dbReference type="InterPro" id="IPR046349">
    <property type="entry name" value="C1-like_sf"/>
</dbReference>
<dbReference type="PROSITE" id="PS50081">
    <property type="entry name" value="ZF_DAG_PE_2"/>
    <property type="match status" value="1"/>
</dbReference>
<evidence type="ECO:0000256" key="1">
    <source>
        <dbReference type="ARBA" id="ARBA00022723"/>
    </source>
</evidence>
<name>M5FVF0_DACPD</name>
<dbReference type="RefSeq" id="XP_040628673.1">
    <property type="nucleotide sequence ID" value="XM_040772714.1"/>
</dbReference>
<feature type="non-terminal residue" evidence="5">
    <location>
        <position position="222"/>
    </location>
</feature>
<evidence type="ECO:0000313" key="5">
    <source>
        <dbReference type="EMBL" id="EJU01776.1"/>
    </source>
</evidence>
<feature type="compositionally biased region" description="Low complexity" evidence="3">
    <location>
        <begin position="200"/>
        <end position="210"/>
    </location>
</feature>
<evidence type="ECO:0000256" key="3">
    <source>
        <dbReference type="SAM" id="MobiDB-lite"/>
    </source>
</evidence>
<evidence type="ECO:0000256" key="2">
    <source>
        <dbReference type="ARBA" id="ARBA00022833"/>
    </source>
</evidence>
<dbReference type="Proteomes" id="UP000030653">
    <property type="component" value="Unassembled WGS sequence"/>
</dbReference>
<feature type="region of interest" description="Disordered" evidence="3">
    <location>
        <begin position="200"/>
        <end position="222"/>
    </location>
</feature>
<dbReference type="GeneID" id="63687776"/>
<keyword evidence="2" id="KW-0862">Zinc</keyword>
<feature type="region of interest" description="Disordered" evidence="3">
    <location>
        <begin position="72"/>
        <end position="94"/>
    </location>
</feature>
<evidence type="ECO:0000313" key="6">
    <source>
        <dbReference type="Proteomes" id="UP000030653"/>
    </source>
</evidence>
<keyword evidence="6" id="KW-1185">Reference proteome</keyword>
<dbReference type="STRING" id="1858805.M5FVF0"/>
<dbReference type="CDD" id="cd00029">
    <property type="entry name" value="C1"/>
    <property type="match status" value="1"/>
</dbReference>
<sequence>MKAYVDEGVQYPTPSGSRFAPASANQLGLDVAPPANRVHTSIPQPSDAPNPSVLSQASSQVLVHRFTLIRPASNPVRSNPNLRSTTPTSAGGGGGSGWSPLNFFFSPLTVKSQAQNAKCDLCHRRLGKAAALECDDCGMRCHVKCGEGAPRDCGVRFPRAAPAVPFPVPTGVIRAAPTPPVVQGTTAAAALRELQARAGEAGPAGVAAAGKTRSPPGSPGRW</sequence>
<dbReference type="Gene3D" id="3.30.60.20">
    <property type="match status" value="1"/>
</dbReference>
<accession>M5FVF0</accession>
<dbReference type="GO" id="GO:0046872">
    <property type="term" value="F:metal ion binding"/>
    <property type="evidence" value="ECO:0007669"/>
    <property type="project" value="UniProtKB-KW"/>
</dbReference>
<dbReference type="AlphaFoldDB" id="M5FVF0"/>
<proteinExistence type="predicted"/>
<dbReference type="OrthoDB" id="2964307at2759"/>
<dbReference type="SMART" id="SM00109">
    <property type="entry name" value="C1"/>
    <property type="match status" value="1"/>
</dbReference>
<dbReference type="InterPro" id="IPR002219">
    <property type="entry name" value="PKC_DAG/PE"/>
</dbReference>
<dbReference type="SUPFAM" id="SSF57889">
    <property type="entry name" value="Cysteine-rich domain"/>
    <property type="match status" value="1"/>
</dbReference>
<dbReference type="EMBL" id="JH795863">
    <property type="protein sequence ID" value="EJU01776.1"/>
    <property type="molecule type" value="Genomic_DNA"/>
</dbReference>
<dbReference type="HOGENOM" id="CLU_1247943_0_0_1"/>
<feature type="domain" description="Phorbol-ester/DAG-type" evidence="4">
    <location>
        <begin position="102"/>
        <end position="153"/>
    </location>
</feature>